<keyword evidence="1 5" id="KW-0132">Cell division</keyword>
<evidence type="ECO:0000256" key="2">
    <source>
        <dbReference type="ARBA" id="ARBA00023210"/>
    </source>
</evidence>
<dbReference type="PANTHER" id="PTHR35798:SF1">
    <property type="entry name" value="CELL DIVISION PROTEIN SEPF"/>
    <property type="match status" value="1"/>
</dbReference>
<proteinExistence type="inferred from homology"/>
<dbReference type="Proteomes" id="UP000628775">
    <property type="component" value="Unassembled WGS sequence"/>
</dbReference>
<dbReference type="HAMAP" id="MF_01197">
    <property type="entry name" value="SepF"/>
    <property type="match status" value="1"/>
</dbReference>
<sequence>MGFKDSFKQFFNLDEDLEEQMAKMEASEEQERSARSRLSRRNHRSLEEQETAGVQEQLEHPAEVAHVNPYNFDDVQMIIDEAKHHKIVIFNLSKVTRVEAKRMLDFISGAVYALDAQIAKVHNHTFVFALDTLDIEPVLSDYNVNQTS</sequence>
<organism evidence="7 8">
    <name type="scientific">Pullulanibacillus camelliae</name>
    <dbReference type="NCBI Taxonomy" id="1707096"/>
    <lineage>
        <taxon>Bacteria</taxon>
        <taxon>Bacillati</taxon>
        <taxon>Bacillota</taxon>
        <taxon>Bacilli</taxon>
        <taxon>Bacillales</taxon>
        <taxon>Sporolactobacillaceae</taxon>
        <taxon>Pullulanibacillus</taxon>
    </lineage>
</organism>
<evidence type="ECO:0000256" key="1">
    <source>
        <dbReference type="ARBA" id="ARBA00022618"/>
    </source>
</evidence>
<dbReference type="RefSeq" id="WP_188693051.1">
    <property type="nucleotide sequence ID" value="NZ_BMIR01000008.1"/>
</dbReference>
<dbReference type="GO" id="GO:0005737">
    <property type="term" value="C:cytoplasm"/>
    <property type="evidence" value="ECO:0007669"/>
    <property type="project" value="UniProtKB-SubCell"/>
</dbReference>
<reference evidence="7" key="2">
    <citation type="submission" date="2020-09" db="EMBL/GenBank/DDBJ databases">
        <authorList>
            <person name="Sun Q."/>
            <person name="Zhou Y."/>
        </authorList>
    </citation>
    <scope>NUCLEOTIDE SEQUENCE</scope>
    <source>
        <strain evidence="7">CGMCC 1.15371</strain>
    </source>
</reference>
<reference evidence="7" key="1">
    <citation type="journal article" date="2014" name="Int. J. Syst. Evol. Microbiol.">
        <title>Complete genome sequence of Corynebacterium casei LMG S-19264T (=DSM 44701T), isolated from a smear-ripened cheese.</title>
        <authorList>
            <consortium name="US DOE Joint Genome Institute (JGI-PGF)"/>
            <person name="Walter F."/>
            <person name="Albersmeier A."/>
            <person name="Kalinowski J."/>
            <person name="Ruckert C."/>
        </authorList>
    </citation>
    <scope>NUCLEOTIDE SEQUENCE</scope>
    <source>
        <strain evidence="7">CGMCC 1.15371</strain>
    </source>
</reference>
<feature type="region of interest" description="Disordered" evidence="6">
    <location>
        <begin position="20"/>
        <end position="62"/>
    </location>
</feature>
<evidence type="ECO:0000256" key="6">
    <source>
        <dbReference type="SAM" id="MobiDB-lite"/>
    </source>
</evidence>
<keyword evidence="2 5" id="KW-0717">Septation</keyword>
<comment type="caution">
    <text evidence="7">The sequence shown here is derived from an EMBL/GenBank/DDBJ whole genome shotgun (WGS) entry which is preliminary data.</text>
</comment>
<comment type="subcellular location">
    <subcellularLocation>
        <location evidence="5">Cytoplasm</location>
    </subcellularLocation>
    <text evidence="5">Localizes to the division site, in a FtsZ-dependent manner.</text>
</comment>
<dbReference type="Pfam" id="PF04472">
    <property type="entry name" value="SepF"/>
    <property type="match status" value="1"/>
</dbReference>
<evidence type="ECO:0000256" key="5">
    <source>
        <dbReference type="HAMAP-Rule" id="MF_01197"/>
    </source>
</evidence>
<dbReference type="InterPro" id="IPR007561">
    <property type="entry name" value="Cell_div_SepF/SepF-rel"/>
</dbReference>
<evidence type="ECO:0000313" key="8">
    <source>
        <dbReference type="Proteomes" id="UP000628775"/>
    </source>
</evidence>
<feature type="compositionally biased region" description="Basic and acidic residues" evidence="6">
    <location>
        <begin position="20"/>
        <end position="34"/>
    </location>
</feature>
<dbReference type="PANTHER" id="PTHR35798">
    <property type="entry name" value="CELL DIVISION PROTEIN SEPF"/>
    <property type="match status" value="1"/>
</dbReference>
<comment type="subunit">
    <text evidence="5">Homodimer. Interacts with FtsZ.</text>
</comment>
<keyword evidence="3 5" id="KW-0131">Cell cycle</keyword>
<dbReference type="EMBL" id="BMIR01000008">
    <property type="protein sequence ID" value="GGE41443.1"/>
    <property type="molecule type" value="Genomic_DNA"/>
</dbReference>
<evidence type="ECO:0000313" key="7">
    <source>
        <dbReference type="EMBL" id="GGE41443.1"/>
    </source>
</evidence>
<comment type="similarity">
    <text evidence="5">Belongs to the SepF family.</text>
</comment>
<dbReference type="GO" id="GO:0000917">
    <property type="term" value="P:division septum assembly"/>
    <property type="evidence" value="ECO:0007669"/>
    <property type="project" value="UniProtKB-KW"/>
</dbReference>
<name>A0A8J2W3F5_9BACL</name>
<dbReference type="AlphaFoldDB" id="A0A8J2W3F5"/>
<dbReference type="GO" id="GO:0043093">
    <property type="term" value="P:FtsZ-dependent cytokinesis"/>
    <property type="evidence" value="ECO:0007669"/>
    <property type="project" value="UniProtKB-UniRule"/>
</dbReference>
<evidence type="ECO:0000256" key="4">
    <source>
        <dbReference type="ARBA" id="ARBA00044936"/>
    </source>
</evidence>
<protein>
    <recommendedName>
        <fullName evidence="5">Cell division protein SepF</fullName>
    </recommendedName>
</protein>
<keyword evidence="5" id="KW-0963">Cytoplasm</keyword>
<dbReference type="InterPro" id="IPR038594">
    <property type="entry name" value="SepF-like_sf"/>
</dbReference>
<accession>A0A8J2W3F5</accession>
<keyword evidence="8" id="KW-1185">Reference proteome</keyword>
<dbReference type="Gene3D" id="3.30.110.150">
    <property type="entry name" value="SepF-like protein"/>
    <property type="match status" value="1"/>
</dbReference>
<gene>
    <name evidence="5" type="primary">sepF</name>
    <name evidence="7" type="ORF">GCM10011391_20260</name>
</gene>
<evidence type="ECO:0000256" key="3">
    <source>
        <dbReference type="ARBA" id="ARBA00023306"/>
    </source>
</evidence>
<comment type="function">
    <text evidence="4 5">Cell division protein that is part of the divisome complex and is recruited early to the Z-ring. Probably stimulates Z-ring formation, perhaps through the cross-linking of FtsZ protofilaments. Its function overlaps with FtsA.</text>
</comment>
<dbReference type="InterPro" id="IPR023052">
    <property type="entry name" value="Cell_div_SepF"/>
</dbReference>